<dbReference type="PANTHER" id="PTHR42695">
    <property type="entry name" value="GLUTAMINE AMIDOTRANSFERASE YLR126C-RELATED"/>
    <property type="match status" value="1"/>
</dbReference>
<accession>A0ABR1S9S2</accession>
<comment type="caution">
    <text evidence="2">The sequence shown here is derived from an EMBL/GenBank/DDBJ whole genome shotgun (WGS) entry which is preliminary data.</text>
</comment>
<evidence type="ECO:0000313" key="2">
    <source>
        <dbReference type="EMBL" id="KAK8028579.1"/>
    </source>
</evidence>
<dbReference type="EMBL" id="JAQQWI010000007">
    <property type="protein sequence ID" value="KAK8028579.1"/>
    <property type="molecule type" value="Genomic_DNA"/>
</dbReference>
<dbReference type="InterPro" id="IPR044992">
    <property type="entry name" value="ChyE-like"/>
</dbReference>
<dbReference type="Gene3D" id="3.40.50.880">
    <property type="match status" value="1"/>
</dbReference>
<evidence type="ECO:0000313" key="3">
    <source>
        <dbReference type="Proteomes" id="UP001396898"/>
    </source>
</evidence>
<dbReference type="InterPro" id="IPR017926">
    <property type="entry name" value="GATASE"/>
</dbReference>
<evidence type="ECO:0000259" key="1">
    <source>
        <dbReference type="Pfam" id="PF00117"/>
    </source>
</evidence>
<gene>
    <name evidence="2" type="ORF">PG991_005635</name>
</gene>
<dbReference type="Proteomes" id="UP001396898">
    <property type="component" value="Unassembled WGS sequence"/>
</dbReference>
<reference evidence="2 3" key="1">
    <citation type="submission" date="2023-01" db="EMBL/GenBank/DDBJ databases">
        <title>Analysis of 21 Apiospora genomes using comparative genomics revels a genus with tremendous synthesis potential of carbohydrate active enzymes and secondary metabolites.</title>
        <authorList>
            <person name="Sorensen T."/>
        </authorList>
    </citation>
    <scope>NUCLEOTIDE SEQUENCE [LARGE SCALE GENOMIC DNA]</scope>
    <source>
        <strain evidence="2 3">CBS 20057</strain>
    </source>
</reference>
<name>A0ABR1S9S2_9PEZI</name>
<dbReference type="PANTHER" id="PTHR42695:SF4">
    <property type="entry name" value="GLUTAMINE AMIDOTRANSFERASE DOMAIN-CONTAINING PROTEIN"/>
    <property type="match status" value="1"/>
</dbReference>
<dbReference type="Pfam" id="PF00117">
    <property type="entry name" value="GATase"/>
    <property type="match status" value="1"/>
</dbReference>
<protein>
    <recommendedName>
        <fullName evidence="1">Glutamine amidotransferase domain-containing protein</fullName>
    </recommendedName>
</protein>
<proteinExistence type="predicted"/>
<dbReference type="InterPro" id="IPR029062">
    <property type="entry name" value="Class_I_gatase-like"/>
</dbReference>
<organism evidence="2 3">
    <name type="scientific">Apiospora marii</name>
    <dbReference type="NCBI Taxonomy" id="335849"/>
    <lineage>
        <taxon>Eukaryota</taxon>
        <taxon>Fungi</taxon>
        <taxon>Dikarya</taxon>
        <taxon>Ascomycota</taxon>
        <taxon>Pezizomycotina</taxon>
        <taxon>Sordariomycetes</taxon>
        <taxon>Xylariomycetidae</taxon>
        <taxon>Amphisphaeriales</taxon>
        <taxon>Apiosporaceae</taxon>
        <taxon>Apiospora</taxon>
    </lineage>
</organism>
<sequence>MVVKDLPKIRMVVLETDETPPDTQKDKGNYGQVLHHHFSKAGLNHNPPLGVETDRRFVVTEKGGKVPTYDEIKDCHAILMTGSCYDAHGDNPWIIELMNLLREIWINNPETKLSGVCFGHQLLCRLFGAAVAPEESGKWELGHSKIDLTPVGQQLFDVPETPYVYMHQMHLDHVTAPPTPNSSGGLLSKDTKVHVWGSSPHTSVQGIFIEDRVFTTQAHLAFDEDMVHREIQIRVDGGSLKDLEHAERAKETAHLEHDGDVAAAAILRFFHGEDSKAVEEAKRK</sequence>
<keyword evidence="3" id="KW-1185">Reference proteome</keyword>
<feature type="domain" description="Glutamine amidotransferase" evidence="1">
    <location>
        <begin position="114"/>
        <end position="219"/>
    </location>
</feature>
<dbReference type="SUPFAM" id="SSF52317">
    <property type="entry name" value="Class I glutamine amidotransferase-like"/>
    <property type="match status" value="1"/>
</dbReference>